<proteinExistence type="predicted"/>
<name>A0AAW2KKB5_9LAMI</name>
<protein>
    <submittedName>
        <fullName evidence="1">Uncharacterized protein</fullName>
    </submittedName>
</protein>
<gene>
    <name evidence="1" type="ORF">Sangu_3029200</name>
</gene>
<accession>A0AAW2KKB5</accession>
<reference evidence="1" key="1">
    <citation type="submission" date="2020-06" db="EMBL/GenBank/DDBJ databases">
        <authorList>
            <person name="Li T."/>
            <person name="Hu X."/>
            <person name="Zhang T."/>
            <person name="Song X."/>
            <person name="Zhang H."/>
            <person name="Dai N."/>
            <person name="Sheng W."/>
            <person name="Hou X."/>
            <person name="Wei L."/>
        </authorList>
    </citation>
    <scope>NUCLEOTIDE SEQUENCE</scope>
    <source>
        <strain evidence="1">G01</strain>
        <tissue evidence="1">Leaf</tissue>
    </source>
</reference>
<organism evidence="1">
    <name type="scientific">Sesamum angustifolium</name>
    <dbReference type="NCBI Taxonomy" id="2727405"/>
    <lineage>
        <taxon>Eukaryota</taxon>
        <taxon>Viridiplantae</taxon>
        <taxon>Streptophyta</taxon>
        <taxon>Embryophyta</taxon>
        <taxon>Tracheophyta</taxon>
        <taxon>Spermatophyta</taxon>
        <taxon>Magnoliopsida</taxon>
        <taxon>eudicotyledons</taxon>
        <taxon>Gunneridae</taxon>
        <taxon>Pentapetalae</taxon>
        <taxon>asterids</taxon>
        <taxon>lamiids</taxon>
        <taxon>Lamiales</taxon>
        <taxon>Pedaliaceae</taxon>
        <taxon>Sesamum</taxon>
    </lineage>
</organism>
<reference evidence="1" key="2">
    <citation type="journal article" date="2024" name="Plant">
        <title>Genomic evolution and insights into agronomic trait innovations of Sesamum species.</title>
        <authorList>
            <person name="Miao H."/>
            <person name="Wang L."/>
            <person name="Qu L."/>
            <person name="Liu H."/>
            <person name="Sun Y."/>
            <person name="Le M."/>
            <person name="Wang Q."/>
            <person name="Wei S."/>
            <person name="Zheng Y."/>
            <person name="Lin W."/>
            <person name="Duan Y."/>
            <person name="Cao H."/>
            <person name="Xiong S."/>
            <person name="Wang X."/>
            <person name="Wei L."/>
            <person name="Li C."/>
            <person name="Ma Q."/>
            <person name="Ju M."/>
            <person name="Zhao R."/>
            <person name="Li G."/>
            <person name="Mu C."/>
            <person name="Tian Q."/>
            <person name="Mei H."/>
            <person name="Zhang T."/>
            <person name="Gao T."/>
            <person name="Zhang H."/>
        </authorList>
    </citation>
    <scope>NUCLEOTIDE SEQUENCE</scope>
    <source>
        <strain evidence="1">G01</strain>
    </source>
</reference>
<dbReference type="AlphaFoldDB" id="A0AAW2KKB5"/>
<dbReference type="EMBL" id="JACGWK010000110">
    <property type="protein sequence ID" value="KAL0307457.1"/>
    <property type="molecule type" value="Genomic_DNA"/>
</dbReference>
<comment type="caution">
    <text evidence="1">The sequence shown here is derived from an EMBL/GenBank/DDBJ whole genome shotgun (WGS) entry which is preliminary data.</text>
</comment>
<evidence type="ECO:0000313" key="1">
    <source>
        <dbReference type="EMBL" id="KAL0307457.1"/>
    </source>
</evidence>
<sequence length="126" mass="14505">MVCRLVDDKQERKLYRDTIVKKVSQVVDAMAIDCMTGLNGINVVFYQICWEIVKVDFTDALQDFLNGTQLPVSFVAITIVLIPKVKSPTQWTKFQPISLCDTYNKFWTKLLNKQHKVLLPDLVVLN</sequence>